<keyword evidence="2 5" id="KW-0560">Oxidoreductase</keyword>
<keyword evidence="5" id="KW-0670">Pyruvate</keyword>
<dbReference type="InterPro" id="IPR029061">
    <property type="entry name" value="THDP-binding"/>
</dbReference>
<dbReference type="PANTHER" id="PTHR11516">
    <property type="entry name" value="PYRUVATE DEHYDROGENASE E1 COMPONENT, ALPHA SUBUNIT BACTERIAL AND ORGANELLAR"/>
    <property type="match status" value="1"/>
</dbReference>
<reference evidence="5 6" key="1">
    <citation type="submission" date="2019-07" db="EMBL/GenBank/DDBJ databases">
        <authorList>
            <person name="Cremers G."/>
        </authorList>
    </citation>
    <scope>NUCLEOTIDE SEQUENCE [LARGE SCALE GENOMIC DNA]</scope>
</reference>
<feature type="domain" description="Dehydrogenase E1 component" evidence="4">
    <location>
        <begin position="10"/>
        <end position="239"/>
    </location>
</feature>
<dbReference type="Pfam" id="PF00676">
    <property type="entry name" value="E1_dh"/>
    <property type="match status" value="1"/>
</dbReference>
<accession>A0A564ZJ60</accession>
<organism evidence="5 6">
    <name type="scientific">Candidatus Methylomirabilis lanthanidiphila</name>
    <dbReference type="NCBI Taxonomy" id="2211376"/>
    <lineage>
        <taxon>Bacteria</taxon>
        <taxon>Candidatus Methylomirabilota</taxon>
        <taxon>Candidatus Methylomirabilia</taxon>
        <taxon>Candidatus Methylomirabilales</taxon>
        <taxon>Candidatus Methylomirabilaceae</taxon>
        <taxon>Candidatus Methylomirabilis</taxon>
    </lineage>
</organism>
<dbReference type="Proteomes" id="UP000334340">
    <property type="component" value="Unassembled WGS sequence"/>
</dbReference>
<dbReference type="InterPro" id="IPR001017">
    <property type="entry name" value="DH_E1"/>
</dbReference>
<dbReference type="EC" id="1.2.4.1" evidence="5"/>
<evidence type="ECO:0000256" key="2">
    <source>
        <dbReference type="ARBA" id="ARBA00023002"/>
    </source>
</evidence>
<keyword evidence="3" id="KW-0786">Thiamine pyrophosphate</keyword>
<evidence type="ECO:0000256" key="3">
    <source>
        <dbReference type="ARBA" id="ARBA00023052"/>
    </source>
</evidence>
<dbReference type="CDD" id="cd02000">
    <property type="entry name" value="TPP_E1_PDC_ADC_BCADC"/>
    <property type="match status" value="1"/>
</dbReference>
<dbReference type="InterPro" id="IPR050642">
    <property type="entry name" value="PDH_E1_Alpha_Subunit"/>
</dbReference>
<dbReference type="EMBL" id="CABIKM010000026">
    <property type="protein sequence ID" value="VUZ85355.1"/>
    <property type="molecule type" value="Genomic_DNA"/>
</dbReference>
<evidence type="ECO:0000256" key="1">
    <source>
        <dbReference type="ARBA" id="ARBA00001964"/>
    </source>
</evidence>
<evidence type="ECO:0000259" key="4">
    <source>
        <dbReference type="Pfam" id="PF00676"/>
    </source>
</evidence>
<comment type="cofactor">
    <cofactor evidence="1">
        <name>thiamine diphosphate</name>
        <dbReference type="ChEBI" id="CHEBI:58937"/>
    </cofactor>
</comment>
<name>A0A564ZJ60_9BACT</name>
<dbReference type="SUPFAM" id="SSF52518">
    <property type="entry name" value="Thiamin diphosphate-binding fold (THDP-binding)"/>
    <property type="match status" value="1"/>
</dbReference>
<evidence type="ECO:0000313" key="6">
    <source>
        <dbReference type="Proteomes" id="UP000334340"/>
    </source>
</evidence>
<gene>
    <name evidence="5" type="ORF">MELA_01738</name>
</gene>
<proteinExistence type="predicted"/>
<dbReference type="AlphaFoldDB" id="A0A564ZJ60"/>
<dbReference type="GO" id="GO:0006086">
    <property type="term" value="P:pyruvate decarboxylation to acetyl-CoA"/>
    <property type="evidence" value="ECO:0007669"/>
    <property type="project" value="TreeGrafter"/>
</dbReference>
<sequence length="342" mass="36742">MPPELWSLYRLMLKSRLLEEAIAKLWHDGLISGEMHLGTGEEAIIAGVVTQLHEGDAMALDHRGTAALLMRGIDPVAILRELLGYSDGLCGGTGGHMHLFSREHLAVSSGIVGAAGPTAAGFALSAQYVRPGAIAVAFFGEGAMNQGMLMESMNLASAWNLPVLFVCKDDGWAITTQSDRVTGGNVNERARGLGIPAVNVDGGDIADVWEAAHSAIERARSGQGPTFLHARCVHLEGHFLGFHLLRIMRDPLREIPVIAVPLTQSLLRPAGAAWRERLAGLQAVCTAVLSTLRDPRQDSVHDPVRRTRTTLQSDSMRLQELENQVEKEVSHVLASALAQAPS</sequence>
<keyword evidence="6" id="KW-1185">Reference proteome</keyword>
<evidence type="ECO:0000313" key="5">
    <source>
        <dbReference type="EMBL" id="VUZ85355.1"/>
    </source>
</evidence>
<dbReference type="GO" id="GO:0004739">
    <property type="term" value="F:pyruvate dehydrogenase (acetyl-transferring) activity"/>
    <property type="evidence" value="ECO:0007669"/>
    <property type="project" value="UniProtKB-EC"/>
</dbReference>
<protein>
    <submittedName>
        <fullName evidence="5">Pyruvate dehydrogenase E1 subunit alpha</fullName>
        <ecNumber evidence="5">1.2.4.1</ecNumber>
    </submittedName>
</protein>
<dbReference type="Gene3D" id="3.40.50.970">
    <property type="match status" value="1"/>
</dbReference>
<dbReference type="PANTHER" id="PTHR11516:SF60">
    <property type="entry name" value="PYRUVATE DEHYDROGENASE E1 COMPONENT SUBUNIT ALPHA"/>
    <property type="match status" value="1"/>
</dbReference>